<feature type="compositionally biased region" description="Basic and acidic residues" evidence="1">
    <location>
        <begin position="181"/>
        <end position="191"/>
    </location>
</feature>
<feature type="transmembrane region" description="Helical" evidence="2">
    <location>
        <begin position="31"/>
        <end position="49"/>
    </location>
</feature>
<gene>
    <name evidence="4" type="ORF">BJ959_002196</name>
</gene>
<keyword evidence="2" id="KW-0472">Membrane</keyword>
<sequence>MPRLTARGIAFLVVAVGLIALAYVLERPELLPIAAIAGAAPLIALAAVASSRPRVRVGRQLDPVVATEGEPVQVSVTVSGRARAAEWIEHVPMAPGYAGPGRLREVTATRPGSIGYRYWPARRGLQTVGPLLIEDRDPFALALRVTDTRAVVAQLVLPEVTPLPAGPVPDPSTEAGPRTARSRERADDDVVTREYRDGDALRRVHWRVTARQGELMVRQGEPQAGPHARLVVDAQSLGYLDARLVRDASARSTRTSSSATFEWVVRMAASAAVHLAERGYTVELVTPTPRVADAPAADGPVGDVLGELARLALGDRAGDLDERSAPGAPPVVAIASAPDDQTVRWMLAQRSPRAPAVILLAGAPAPHPGELDPDPVRTAFERSGWTTARVSIGRTPDDAWLALLGERHDALPDWAIATGAGRG</sequence>
<dbReference type="PANTHER" id="PTHR34351:SF1">
    <property type="entry name" value="SLR1927 PROTEIN"/>
    <property type="match status" value="1"/>
</dbReference>
<dbReference type="RefSeq" id="WP_153981901.1">
    <property type="nucleotide sequence ID" value="NZ_BAAANZ010000003.1"/>
</dbReference>
<proteinExistence type="predicted"/>
<name>A0A840X8K6_9MICO</name>
<dbReference type="Pfam" id="PF01882">
    <property type="entry name" value="DUF58"/>
    <property type="match status" value="1"/>
</dbReference>
<feature type="domain" description="DUF58" evidence="3">
    <location>
        <begin position="192"/>
        <end position="235"/>
    </location>
</feature>
<dbReference type="Proteomes" id="UP000552883">
    <property type="component" value="Unassembled WGS sequence"/>
</dbReference>
<comment type="caution">
    <text evidence="4">The sequence shown here is derived from an EMBL/GenBank/DDBJ whole genome shotgun (WGS) entry which is preliminary data.</text>
</comment>
<organism evidence="4 5">
    <name type="scientific">Microcella frigidaquae</name>
    <dbReference type="NCBI Taxonomy" id="424758"/>
    <lineage>
        <taxon>Bacteria</taxon>
        <taxon>Bacillati</taxon>
        <taxon>Actinomycetota</taxon>
        <taxon>Actinomycetes</taxon>
        <taxon>Micrococcales</taxon>
        <taxon>Microbacteriaceae</taxon>
        <taxon>Microcella</taxon>
    </lineage>
</organism>
<keyword evidence="2" id="KW-1133">Transmembrane helix</keyword>
<dbReference type="AlphaFoldDB" id="A0A840X8K6"/>
<evidence type="ECO:0000256" key="2">
    <source>
        <dbReference type="SAM" id="Phobius"/>
    </source>
</evidence>
<keyword evidence="2" id="KW-0812">Transmembrane</keyword>
<dbReference type="EMBL" id="JACHBS010000001">
    <property type="protein sequence ID" value="MBB5618700.1"/>
    <property type="molecule type" value="Genomic_DNA"/>
</dbReference>
<dbReference type="InterPro" id="IPR002881">
    <property type="entry name" value="DUF58"/>
</dbReference>
<feature type="region of interest" description="Disordered" evidence="1">
    <location>
        <begin position="162"/>
        <end position="191"/>
    </location>
</feature>
<accession>A0A840X8K6</accession>
<dbReference type="OrthoDB" id="9812729at2"/>
<reference evidence="4 5" key="1">
    <citation type="submission" date="2020-08" db="EMBL/GenBank/DDBJ databases">
        <title>Sequencing the genomes of 1000 actinobacteria strains.</title>
        <authorList>
            <person name="Klenk H.-P."/>
        </authorList>
    </citation>
    <scope>NUCLEOTIDE SEQUENCE [LARGE SCALE GENOMIC DNA]</scope>
    <source>
        <strain evidence="4 5">DSM 23889</strain>
    </source>
</reference>
<keyword evidence="5" id="KW-1185">Reference proteome</keyword>
<protein>
    <submittedName>
        <fullName evidence="4">Uncharacterized protein (DUF58 family)</fullName>
    </submittedName>
</protein>
<evidence type="ECO:0000259" key="3">
    <source>
        <dbReference type="Pfam" id="PF01882"/>
    </source>
</evidence>
<evidence type="ECO:0000313" key="5">
    <source>
        <dbReference type="Proteomes" id="UP000552883"/>
    </source>
</evidence>
<evidence type="ECO:0000313" key="4">
    <source>
        <dbReference type="EMBL" id="MBB5618700.1"/>
    </source>
</evidence>
<feature type="transmembrane region" description="Helical" evidence="2">
    <location>
        <begin position="7"/>
        <end position="25"/>
    </location>
</feature>
<evidence type="ECO:0000256" key="1">
    <source>
        <dbReference type="SAM" id="MobiDB-lite"/>
    </source>
</evidence>
<dbReference type="PANTHER" id="PTHR34351">
    <property type="entry name" value="SLR1927 PROTEIN-RELATED"/>
    <property type="match status" value="1"/>
</dbReference>